<protein>
    <submittedName>
        <fullName evidence="1">Uncharacterized protein</fullName>
    </submittedName>
</protein>
<sequence>MSTVVAVLNGDINLPEPKQVAFFAGRSPATSISSMDGSKRICSWGDISIVDLCGGEHVTFSNLSISIACSGRFKHRSADCEKNMAGSKGFVVAGEPDQGLELPLMIQINSEKEGLA</sequence>
<proteinExistence type="predicted"/>
<name>A0A426ZAN0_ENSVE</name>
<evidence type="ECO:0000313" key="1">
    <source>
        <dbReference type="EMBL" id="RRT61031.1"/>
    </source>
</evidence>
<accession>A0A426ZAN0</accession>
<organism evidence="1 2">
    <name type="scientific">Ensete ventricosum</name>
    <name type="common">Abyssinian banana</name>
    <name type="synonym">Musa ensete</name>
    <dbReference type="NCBI Taxonomy" id="4639"/>
    <lineage>
        <taxon>Eukaryota</taxon>
        <taxon>Viridiplantae</taxon>
        <taxon>Streptophyta</taxon>
        <taxon>Embryophyta</taxon>
        <taxon>Tracheophyta</taxon>
        <taxon>Spermatophyta</taxon>
        <taxon>Magnoliopsida</taxon>
        <taxon>Liliopsida</taxon>
        <taxon>Zingiberales</taxon>
        <taxon>Musaceae</taxon>
        <taxon>Ensete</taxon>
    </lineage>
</organism>
<dbReference type="AlphaFoldDB" id="A0A426ZAN0"/>
<gene>
    <name evidence="1" type="ORF">B296_00022320</name>
</gene>
<comment type="caution">
    <text evidence="1">The sequence shown here is derived from an EMBL/GenBank/DDBJ whole genome shotgun (WGS) entry which is preliminary data.</text>
</comment>
<dbReference type="Proteomes" id="UP000287651">
    <property type="component" value="Unassembled WGS sequence"/>
</dbReference>
<dbReference type="EMBL" id="AMZH03007559">
    <property type="protein sequence ID" value="RRT61031.1"/>
    <property type="molecule type" value="Genomic_DNA"/>
</dbReference>
<evidence type="ECO:0000313" key="2">
    <source>
        <dbReference type="Proteomes" id="UP000287651"/>
    </source>
</evidence>
<reference evidence="1 2" key="1">
    <citation type="journal article" date="2014" name="Agronomy (Basel)">
        <title>A Draft Genome Sequence for Ensete ventricosum, the Drought-Tolerant Tree Against Hunger.</title>
        <authorList>
            <person name="Harrison J."/>
            <person name="Moore K.A."/>
            <person name="Paszkiewicz K."/>
            <person name="Jones T."/>
            <person name="Grant M."/>
            <person name="Ambacheew D."/>
            <person name="Muzemil S."/>
            <person name="Studholme D.J."/>
        </authorList>
    </citation>
    <scope>NUCLEOTIDE SEQUENCE [LARGE SCALE GENOMIC DNA]</scope>
</reference>